<dbReference type="EMBL" id="MDET01000003">
    <property type="protein sequence ID" value="OQM76985.1"/>
    <property type="molecule type" value="Genomic_DNA"/>
</dbReference>
<sequence>MLNIVLNGIRCERIAHHAMLQALVRLAGSLLESSNLANGGVKFFADLRLDFTRVSDSLEHAYWQGF</sequence>
<organism evidence="1 2">
    <name type="scientific">Manganibacter manganicus</name>
    <dbReference type="NCBI Taxonomy" id="1873176"/>
    <lineage>
        <taxon>Bacteria</taxon>
        <taxon>Pseudomonadati</taxon>
        <taxon>Pseudomonadota</taxon>
        <taxon>Alphaproteobacteria</taxon>
        <taxon>Hyphomicrobiales</taxon>
        <taxon>Phyllobacteriaceae</taxon>
        <taxon>Manganibacter</taxon>
    </lineage>
</organism>
<comment type="caution">
    <text evidence="1">The sequence shown here is derived from an EMBL/GenBank/DDBJ whole genome shotgun (WGS) entry which is preliminary data.</text>
</comment>
<proteinExistence type="predicted"/>
<dbReference type="STRING" id="1873176.BFN67_10850"/>
<evidence type="ECO:0000313" key="2">
    <source>
        <dbReference type="Proteomes" id="UP000191905"/>
    </source>
</evidence>
<protein>
    <submittedName>
        <fullName evidence="1">Uncharacterized protein</fullName>
    </submittedName>
</protein>
<dbReference type="Proteomes" id="UP000191905">
    <property type="component" value="Unassembled WGS sequence"/>
</dbReference>
<dbReference type="AlphaFoldDB" id="A0A1V8RUZ5"/>
<accession>A0A1V8RUZ5</accession>
<name>A0A1V8RUZ5_9HYPH</name>
<keyword evidence="2" id="KW-1185">Reference proteome</keyword>
<dbReference type="RefSeq" id="WP_080918117.1">
    <property type="nucleotide sequence ID" value="NZ_MDET01000003.1"/>
</dbReference>
<reference evidence="1 2" key="1">
    <citation type="journal article" date="2016" name="Int. J. Syst. Evol. Microbiol.">
        <title>Pseudaminobacter manganicus sp. nov., isolated from sludge of a manganese mine.</title>
        <authorList>
            <person name="Li J."/>
            <person name="Huang J."/>
            <person name="Liao S."/>
            <person name="Wang G."/>
        </authorList>
    </citation>
    <scope>NUCLEOTIDE SEQUENCE [LARGE SCALE GENOMIC DNA]</scope>
    <source>
        <strain evidence="1 2">JH-7</strain>
    </source>
</reference>
<evidence type="ECO:0000313" key="1">
    <source>
        <dbReference type="EMBL" id="OQM76985.1"/>
    </source>
</evidence>
<gene>
    <name evidence="1" type="ORF">BFN67_10850</name>
</gene>